<feature type="compositionally biased region" description="Polar residues" evidence="1">
    <location>
        <begin position="468"/>
        <end position="487"/>
    </location>
</feature>
<feature type="region of interest" description="Disordered" evidence="1">
    <location>
        <begin position="1025"/>
        <end position="1149"/>
    </location>
</feature>
<reference evidence="2 3" key="1">
    <citation type="journal article" date="2012" name="Science">
        <title>The Paleozoic origin of enzymatic lignin decomposition reconstructed from 31 fungal genomes.</title>
        <authorList>
            <person name="Floudas D."/>
            <person name="Binder M."/>
            <person name="Riley R."/>
            <person name="Barry K."/>
            <person name="Blanchette R.A."/>
            <person name="Henrissat B."/>
            <person name="Martinez A.T."/>
            <person name="Otillar R."/>
            <person name="Spatafora J.W."/>
            <person name="Yadav J.S."/>
            <person name="Aerts A."/>
            <person name="Benoit I."/>
            <person name="Boyd A."/>
            <person name="Carlson A."/>
            <person name="Copeland A."/>
            <person name="Coutinho P.M."/>
            <person name="de Vries R.P."/>
            <person name="Ferreira P."/>
            <person name="Findley K."/>
            <person name="Foster B."/>
            <person name="Gaskell J."/>
            <person name="Glotzer D."/>
            <person name="Gorecki P."/>
            <person name="Heitman J."/>
            <person name="Hesse C."/>
            <person name="Hori C."/>
            <person name="Igarashi K."/>
            <person name="Jurgens J.A."/>
            <person name="Kallen N."/>
            <person name="Kersten P."/>
            <person name="Kohler A."/>
            <person name="Kuees U."/>
            <person name="Kumar T.K.A."/>
            <person name="Kuo A."/>
            <person name="LaButti K."/>
            <person name="Larrondo L.F."/>
            <person name="Lindquist E."/>
            <person name="Ling A."/>
            <person name="Lombard V."/>
            <person name="Lucas S."/>
            <person name="Lundell T."/>
            <person name="Martin R."/>
            <person name="McLaughlin D.J."/>
            <person name="Morgenstern I."/>
            <person name="Morin E."/>
            <person name="Murat C."/>
            <person name="Nagy L.G."/>
            <person name="Nolan M."/>
            <person name="Ohm R.A."/>
            <person name="Patyshakuliyeva A."/>
            <person name="Rokas A."/>
            <person name="Ruiz-Duenas F.J."/>
            <person name="Sabat G."/>
            <person name="Salamov A."/>
            <person name="Samejima M."/>
            <person name="Schmutz J."/>
            <person name="Slot J.C."/>
            <person name="St John F."/>
            <person name="Stenlid J."/>
            <person name="Sun H."/>
            <person name="Sun S."/>
            <person name="Syed K."/>
            <person name="Tsang A."/>
            <person name="Wiebenga A."/>
            <person name="Young D."/>
            <person name="Pisabarro A."/>
            <person name="Eastwood D.C."/>
            <person name="Martin F."/>
            <person name="Cullen D."/>
            <person name="Grigoriev I.V."/>
            <person name="Hibbett D.S."/>
        </authorList>
    </citation>
    <scope>NUCLEOTIDE SEQUENCE</scope>
    <source>
        <strain evidence="3">FP-58527</strain>
    </source>
</reference>
<feature type="region of interest" description="Disordered" evidence="1">
    <location>
        <begin position="391"/>
        <end position="420"/>
    </location>
</feature>
<feature type="compositionally biased region" description="Polar residues" evidence="1">
    <location>
        <begin position="343"/>
        <end position="353"/>
    </location>
</feature>
<feature type="compositionally biased region" description="Polar residues" evidence="1">
    <location>
        <begin position="1025"/>
        <end position="1038"/>
    </location>
</feature>
<feature type="region of interest" description="Disordered" evidence="1">
    <location>
        <begin position="295"/>
        <end position="353"/>
    </location>
</feature>
<protein>
    <submittedName>
        <fullName evidence="2">Uncharacterized protein</fullName>
    </submittedName>
</protein>
<proteinExistence type="predicted"/>
<feature type="compositionally biased region" description="Low complexity" evidence="1">
    <location>
        <begin position="602"/>
        <end position="620"/>
    </location>
</feature>
<keyword evidence="3" id="KW-1185">Reference proteome</keyword>
<feature type="compositionally biased region" description="Basic and acidic residues" evidence="1">
    <location>
        <begin position="1130"/>
        <end position="1149"/>
    </location>
</feature>
<name>S8FY34_FOMSC</name>
<feature type="compositionally biased region" description="Basic and acidic residues" evidence="1">
    <location>
        <begin position="65"/>
        <end position="77"/>
    </location>
</feature>
<feature type="compositionally biased region" description="Basic and acidic residues" evidence="1">
    <location>
        <begin position="1060"/>
        <end position="1078"/>
    </location>
</feature>
<dbReference type="OrthoDB" id="2148418at2759"/>
<feature type="compositionally biased region" description="Basic and acidic residues" evidence="1">
    <location>
        <begin position="862"/>
        <end position="875"/>
    </location>
</feature>
<evidence type="ECO:0000256" key="1">
    <source>
        <dbReference type="SAM" id="MobiDB-lite"/>
    </source>
</evidence>
<dbReference type="InParanoid" id="S8FY34"/>
<feature type="compositionally biased region" description="Low complexity" evidence="1">
    <location>
        <begin position="763"/>
        <end position="773"/>
    </location>
</feature>
<sequence length="1259" mass="133631">MSSDVLIDLPDAPSPRSTASDDADAVNTESARVYFGPLQSPEKKFASASRAKTPIRRSTRSSSTRTREHSHTGDRIRHPTPNRLNIAERGNSSGDEDILQDEPSVVLASKVLHAHDNPSPPPSPPPDHDVPLPSPEILVDVTDTDEQMGDPTPTPSSPAPQAGDVEANISQPDLIDFDSFSTPPATPRAGTPLLVPLRSTPPLLSTDCKATTVDDLLSLSPLGVSAEPESHLTVVPATATADIQTPTTDEELQVLEALADTLPAPDAPGPLTEEVLVHIHTPDASLAIPSAMVPDVSTPLPAPQPQTPVRRSPRKRSSISPTRPRAITEVLPPLPPPTPNIAGPSSLTGQTSSTVFPSLGVRVRKRANSQDVSQNPGVIPIKPMDVERLFDDRRPVSPGREARRKWEAEQPRRLGSLSPTSTDLLMQLLPSGSNSIEQQATATETGLVATTTAIAPSTAAGSQPPPSRTATPQPSNEVFTSQATVDSPSPAPAVSTEPPRTPARRVPIQEAIAQGVYSPPKQSTSWLPAKAAPSAGIFGAPVFRPHPRQAIDDPKRSPAKRVPISQAFAPPTVPSPNKGKAPMRPTASPTRPLSKDRARSNSVESVSRPPVSARSRSAEPTRPQAASVFAKPASASGSSSTPKSNAGTPLPYPLVPSVSRAHPPILEVDEGETENGATQRDHVRSSSPIYSPAKYVSSLRQPSSNVTSRIPRIGAKPYARPRSKEPSPTPTAAAPPKPPIVPRRATGAANGSTRPFRALQAQGSGSSSDGSPRFGPPGSPGNTVNHATIQQPSATEGSHVSILKRKREGEKSQASPPGAKPFVLIKKVGPSALGQLARVGSSTTPNAEPSPQKPKGPIRMRMVADWKPPPRERKPTGTNAAATPPPVAGDDVVSPPHAVPKQPSHEHASSAPSAPFSVQPLVAIPDAQSTSTPPAPPPPNLNSAVSVNQPMHSPGPSTGLEPEVRSSSTRRSSRSRRTVTNQATDVFGAINPAPVRPLNVRRKRTLPTDTSAFAGMTATALRALTSTNTQRNQQQVVSLKTEVVRKDGKRPGSPTTKVRTIIERQRELKTQQRQERAERRARRSSEGLQAGESQADVSFDLGDVSVVTLDEDGMPVRHRRGPGDEEDYETPPRPDRPYKRERLDHEVEPKGDKRVKWDRGLATAVYLDEITLEPKKPASSDAVKKGCLASTSKASTLRLDTLGNVLGANAPVPNLVRENVVVKKFVYEDDEDAQPAVPVPETTPPLEVKPKGKSKKSKS</sequence>
<feature type="compositionally biased region" description="Polar residues" evidence="1">
    <location>
        <begin position="698"/>
        <end position="708"/>
    </location>
</feature>
<dbReference type="Proteomes" id="UP000015241">
    <property type="component" value="Unassembled WGS sequence"/>
</dbReference>
<feature type="region of interest" description="Disordered" evidence="1">
    <location>
        <begin position="1231"/>
        <end position="1259"/>
    </location>
</feature>
<feature type="compositionally biased region" description="Polar residues" evidence="1">
    <location>
        <begin position="840"/>
        <end position="849"/>
    </location>
</feature>
<dbReference type="eggNOG" id="ENOG502SFMB">
    <property type="taxonomic scope" value="Eukaryota"/>
</dbReference>
<feature type="compositionally biased region" description="Basic and acidic residues" evidence="1">
    <location>
        <begin position="391"/>
        <end position="412"/>
    </location>
</feature>
<feature type="region of interest" description="Disordered" evidence="1">
    <location>
        <begin position="538"/>
        <end position="990"/>
    </location>
</feature>
<feature type="compositionally biased region" description="Low complexity" evidence="1">
    <location>
        <begin position="630"/>
        <end position="647"/>
    </location>
</feature>
<feature type="region of interest" description="Disordered" evidence="1">
    <location>
        <begin position="1"/>
        <end position="196"/>
    </location>
</feature>
<gene>
    <name evidence="2" type="ORF">FOMPIDRAFT_96499</name>
</gene>
<accession>S8FY34</accession>
<organism evidence="2 3">
    <name type="scientific">Fomitopsis schrenkii</name>
    <name type="common">Brown rot fungus</name>
    <dbReference type="NCBI Taxonomy" id="2126942"/>
    <lineage>
        <taxon>Eukaryota</taxon>
        <taxon>Fungi</taxon>
        <taxon>Dikarya</taxon>
        <taxon>Basidiomycota</taxon>
        <taxon>Agaricomycotina</taxon>
        <taxon>Agaricomycetes</taxon>
        <taxon>Polyporales</taxon>
        <taxon>Fomitopsis</taxon>
    </lineage>
</organism>
<evidence type="ECO:0000313" key="2">
    <source>
        <dbReference type="EMBL" id="EPT06016.1"/>
    </source>
</evidence>
<feature type="region of interest" description="Disordered" evidence="1">
    <location>
        <begin position="456"/>
        <end position="503"/>
    </location>
</feature>
<feature type="compositionally biased region" description="Polar residues" evidence="1">
    <location>
        <begin position="782"/>
        <end position="798"/>
    </location>
</feature>
<feature type="compositionally biased region" description="Pro residues" evidence="1">
    <location>
        <begin position="727"/>
        <end position="741"/>
    </location>
</feature>
<dbReference type="EMBL" id="KE504122">
    <property type="protein sequence ID" value="EPT06016.1"/>
    <property type="molecule type" value="Genomic_DNA"/>
</dbReference>
<dbReference type="HOGENOM" id="CLU_261535_0_0_1"/>
<dbReference type="STRING" id="743788.S8FY34"/>
<evidence type="ECO:0000313" key="3">
    <source>
        <dbReference type="Proteomes" id="UP000015241"/>
    </source>
</evidence>
<dbReference type="AlphaFoldDB" id="S8FY34"/>